<evidence type="ECO:0000256" key="2">
    <source>
        <dbReference type="PIRSR" id="PIRSR640198-2"/>
    </source>
</evidence>
<evidence type="ECO:0000313" key="6">
    <source>
        <dbReference type="EMBL" id="ADY56416.1"/>
    </source>
</evidence>
<reference evidence="7" key="2">
    <citation type="submission" date="2011-02" db="EMBL/GenBank/DDBJ databases">
        <title>The complete genome of Syntrophobotulus glycolicus DSM 8271.</title>
        <authorList>
            <person name="Lucas S."/>
            <person name="Copeland A."/>
            <person name="Lapidus A."/>
            <person name="Bruce D."/>
            <person name="Goodwin L."/>
            <person name="Pitluck S."/>
            <person name="Kyrpides N."/>
            <person name="Mavromatis K."/>
            <person name="Pagani I."/>
            <person name="Ivanova N."/>
            <person name="Mikhailova N."/>
            <person name="Chertkov O."/>
            <person name="Held B."/>
            <person name="Detter J.C."/>
            <person name="Tapia R."/>
            <person name="Han C."/>
            <person name="Land M."/>
            <person name="Hauser L."/>
            <person name="Markowitz V."/>
            <person name="Cheng J.-F."/>
            <person name="Hugenholtz P."/>
            <person name="Woyke T."/>
            <person name="Wu D."/>
            <person name="Spring S."/>
            <person name="Schroeder M."/>
            <person name="Brambilla E."/>
            <person name="Klenk H.-P."/>
            <person name="Eisen J.A."/>
        </authorList>
    </citation>
    <scope>NUCLEOTIDE SEQUENCE [LARGE SCALE GENOMIC DNA]</scope>
    <source>
        <strain evidence="7">DSM 8271 / FlGlyR</strain>
    </source>
</reference>
<feature type="domain" description="Fido" evidence="5">
    <location>
        <begin position="102"/>
        <end position="244"/>
    </location>
</feature>
<dbReference type="EMBL" id="CP002547">
    <property type="protein sequence ID" value="ADY56416.1"/>
    <property type="molecule type" value="Genomic_DNA"/>
</dbReference>
<dbReference type="GO" id="GO:0005524">
    <property type="term" value="F:ATP binding"/>
    <property type="evidence" value="ECO:0007669"/>
    <property type="project" value="UniProtKB-KW"/>
</dbReference>
<feature type="site" description="Important for autoinhibition of adenylyltransferase activity" evidence="3">
    <location>
        <position position="58"/>
    </location>
</feature>
<dbReference type="InterPro" id="IPR049514">
    <property type="entry name" value="Fic-like_C"/>
</dbReference>
<evidence type="ECO:0000259" key="5">
    <source>
        <dbReference type="PROSITE" id="PS51459"/>
    </source>
</evidence>
<dbReference type="InterPro" id="IPR003812">
    <property type="entry name" value="Fido"/>
</dbReference>
<dbReference type="Pfam" id="PF21247">
    <property type="entry name" value="Fic-like_C"/>
    <property type="match status" value="1"/>
</dbReference>
<gene>
    <name evidence="6" type="ordered locus">Sgly_2125</name>
</gene>
<protein>
    <submittedName>
        <fullName evidence="6">Filamentation induced by cAMP protein Fic</fullName>
    </submittedName>
</protein>
<dbReference type="HOGENOM" id="CLU_047250_0_0_9"/>
<accession>F0T2L7</accession>
<feature type="region of interest" description="Disordered" evidence="4">
    <location>
        <begin position="313"/>
        <end position="333"/>
    </location>
</feature>
<dbReference type="RefSeq" id="WP_013625283.1">
    <property type="nucleotide sequence ID" value="NC_015172.1"/>
</dbReference>
<dbReference type="InterPro" id="IPR040198">
    <property type="entry name" value="Fido_containing"/>
</dbReference>
<dbReference type="STRING" id="645991.Sgly_2125"/>
<keyword evidence="2" id="KW-0547">Nucleotide-binding</keyword>
<dbReference type="Gene3D" id="1.10.3290.10">
    <property type="entry name" value="Fido-like domain"/>
    <property type="match status" value="1"/>
</dbReference>
<dbReference type="Proteomes" id="UP000007488">
    <property type="component" value="Chromosome"/>
</dbReference>
<dbReference type="PANTHER" id="PTHR13504:SF38">
    <property type="entry name" value="FIDO DOMAIN-CONTAINING PROTEIN"/>
    <property type="match status" value="1"/>
</dbReference>
<organism evidence="6 7">
    <name type="scientific">Syntrophobotulus glycolicus (strain DSM 8271 / FlGlyR)</name>
    <dbReference type="NCBI Taxonomy" id="645991"/>
    <lineage>
        <taxon>Bacteria</taxon>
        <taxon>Bacillati</taxon>
        <taxon>Bacillota</taxon>
        <taxon>Clostridia</taxon>
        <taxon>Eubacteriales</taxon>
        <taxon>Desulfitobacteriaceae</taxon>
        <taxon>Syntrophobotulus</taxon>
    </lineage>
</organism>
<dbReference type="PROSITE" id="PS51459">
    <property type="entry name" value="FIDO"/>
    <property type="match status" value="1"/>
</dbReference>
<dbReference type="SUPFAM" id="SSF140931">
    <property type="entry name" value="Fic-like"/>
    <property type="match status" value="1"/>
</dbReference>
<reference evidence="6 7" key="1">
    <citation type="journal article" date="2011" name="Stand. Genomic Sci.">
        <title>Complete genome sequence of Syntrophobotulus glycolicus type strain (FlGlyR).</title>
        <authorList>
            <person name="Han C."/>
            <person name="Mwirichia R."/>
            <person name="Chertkov O."/>
            <person name="Held B."/>
            <person name="Lapidus A."/>
            <person name="Nolan M."/>
            <person name="Lucas S."/>
            <person name="Hammon N."/>
            <person name="Deshpande S."/>
            <person name="Cheng J.F."/>
            <person name="Tapia R."/>
            <person name="Goodwin L."/>
            <person name="Pitluck S."/>
            <person name="Huntemann M."/>
            <person name="Liolios K."/>
            <person name="Ivanova N."/>
            <person name="Pagani I."/>
            <person name="Mavromatis K."/>
            <person name="Ovchinikova G."/>
            <person name="Pati A."/>
            <person name="Chen A."/>
            <person name="Palaniappan K."/>
            <person name="Land M."/>
            <person name="Hauser L."/>
            <person name="Brambilla E.M."/>
            <person name="Rohde M."/>
            <person name="Spring S."/>
            <person name="Sikorski J."/>
            <person name="Goker M."/>
            <person name="Woyke T."/>
            <person name="Bristow J."/>
            <person name="Eisen J.A."/>
            <person name="Markowitz V."/>
            <person name="Hugenholtz P."/>
            <person name="Kyrpides N.C."/>
            <person name="Klenk H.P."/>
            <person name="Detter J.C."/>
        </authorList>
    </citation>
    <scope>NUCLEOTIDE SEQUENCE [LARGE SCALE GENOMIC DNA]</scope>
    <source>
        <strain evidence="7">DSM 8271 / FlGlyR</strain>
    </source>
</reference>
<evidence type="ECO:0000256" key="3">
    <source>
        <dbReference type="PIRSR" id="PIRSR640198-3"/>
    </source>
</evidence>
<evidence type="ECO:0000313" key="7">
    <source>
        <dbReference type="Proteomes" id="UP000007488"/>
    </source>
</evidence>
<dbReference type="PANTHER" id="PTHR13504">
    <property type="entry name" value="FIDO DOMAIN-CONTAINING PROTEIN DDB_G0283145"/>
    <property type="match status" value="1"/>
</dbReference>
<feature type="binding site" evidence="2">
    <location>
        <begin position="222"/>
        <end position="223"/>
    </location>
    <ligand>
        <name>ATP</name>
        <dbReference type="ChEBI" id="CHEBI:30616"/>
    </ligand>
</feature>
<dbReference type="Pfam" id="PF02661">
    <property type="entry name" value="Fic"/>
    <property type="match status" value="1"/>
</dbReference>
<feature type="binding site" evidence="2">
    <location>
        <begin position="185"/>
        <end position="192"/>
    </location>
    <ligand>
        <name>ATP</name>
        <dbReference type="ChEBI" id="CHEBI:30616"/>
    </ligand>
</feature>
<feature type="active site" evidence="1">
    <location>
        <position position="181"/>
    </location>
</feature>
<sequence>MIENAYLPPYTMTESITNLIVEIGEKVGAITAWQHMNTNPKLRRDSRIRTIHASLSIENNSLSLDQMTDIIDGKRVLGAPGEIREVKNAYEAYERLLSFNPYSVDDLLKAHGILMADLVREAGRFRSGGVGVFKGEQIVHMAPSADMVPQHIANLLYWTKTANTHPLIKGCVFHYEFEFIHPFADGNGRMGRMWNTLLLYQWKPIFAWIPVETVIREKQDVYYDALSEADRMANATPFVEFLLQAILDTLIEIERDQIPTGKVSLHIQLFLDKLGNDELSAAEIMARMGLKNRPAFRKTYLQPALNSQLIEMTLPDKPNSKNQKYRKRRPEQQ</sequence>
<name>F0T2L7_SYNGF</name>
<dbReference type="KEGG" id="sgy:Sgly_2125"/>
<feature type="compositionally biased region" description="Basic residues" evidence="4">
    <location>
        <begin position="323"/>
        <end position="333"/>
    </location>
</feature>
<proteinExistence type="predicted"/>
<dbReference type="AlphaFoldDB" id="F0T2L7"/>
<dbReference type="eggNOG" id="COG3177">
    <property type="taxonomic scope" value="Bacteria"/>
</dbReference>
<evidence type="ECO:0000256" key="4">
    <source>
        <dbReference type="SAM" id="MobiDB-lite"/>
    </source>
</evidence>
<keyword evidence="7" id="KW-1185">Reference proteome</keyword>
<keyword evidence="2" id="KW-0067">ATP-binding</keyword>
<dbReference type="InterPro" id="IPR036597">
    <property type="entry name" value="Fido-like_dom_sf"/>
</dbReference>
<evidence type="ECO:0000256" key="1">
    <source>
        <dbReference type="PIRSR" id="PIRSR640198-1"/>
    </source>
</evidence>